<dbReference type="InterPro" id="IPR051910">
    <property type="entry name" value="ComF/GntX_DNA_util-trans"/>
</dbReference>
<comment type="similarity">
    <text evidence="1">Belongs to the ComF/GntX family.</text>
</comment>
<dbReference type="PANTHER" id="PTHR47505:SF1">
    <property type="entry name" value="DNA UTILIZATION PROTEIN YHGH"/>
    <property type="match status" value="1"/>
</dbReference>
<name>A0A4R2RP28_9FIRM</name>
<gene>
    <name evidence="2" type="ORF">EDD73_11248</name>
</gene>
<organism evidence="2 3">
    <name type="scientific">Heliophilum fasciatum</name>
    <dbReference type="NCBI Taxonomy" id="35700"/>
    <lineage>
        <taxon>Bacteria</taxon>
        <taxon>Bacillati</taxon>
        <taxon>Bacillota</taxon>
        <taxon>Clostridia</taxon>
        <taxon>Eubacteriales</taxon>
        <taxon>Heliobacteriaceae</taxon>
        <taxon>Heliophilum</taxon>
    </lineage>
</organism>
<dbReference type="AlphaFoldDB" id="A0A4R2RP28"/>
<dbReference type="PANTHER" id="PTHR47505">
    <property type="entry name" value="DNA UTILIZATION PROTEIN YHGH"/>
    <property type="match status" value="1"/>
</dbReference>
<sequence>MGAWDSGWTIARSPRALVDVQSVNPKRATPIWKTAWAQVFRSAADTVFPTAQECSFCQQPLNGDTRTGLCRHCLTDLDLERQGLNQCMTCGKYIDAEATTVPNNAPNIASNVAPNNAPNIASNVAPNNAPNIASNVAPNNAPNITPNNASTTAINGNECSDCLRQKPLFAAAWNIGPYRGLLRQSLHDLKYQGQRAKAEPLGRLMATILWRNVPNATWTQPWGDWQQAHLIPIPVHPQKLQTRNYNQALLLAQAISAETGLLVNDRLGRRSDTEAQAHLTRQQRMENLRGQFYVLPGASAPTAIIVDDIYTTGATVAEATRVLRQAGYVRVVVLTAAAGIGY</sequence>
<evidence type="ECO:0000256" key="1">
    <source>
        <dbReference type="ARBA" id="ARBA00008007"/>
    </source>
</evidence>
<dbReference type="OrthoDB" id="9779910at2"/>
<reference evidence="2 3" key="1">
    <citation type="submission" date="2019-03" db="EMBL/GenBank/DDBJ databases">
        <title>Genomic Encyclopedia of Type Strains, Phase IV (KMG-IV): sequencing the most valuable type-strain genomes for metagenomic binning, comparative biology and taxonomic classification.</title>
        <authorList>
            <person name="Goeker M."/>
        </authorList>
    </citation>
    <scope>NUCLEOTIDE SEQUENCE [LARGE SCALE GENOMIC DNA]</scope>
    <source>
        <strain evidence="2 3">DSM 11170</strain>
    </source>
</reference>
<keyword evidence="3" id="KW-1185">Reference proteome</keyword>
<evidence type="ECO:0000313" key="3">
    <source>
        <dbReference type="Proteomes" id="UP000294813"/>
    </source>
</evidence>
<dbReference type="Proteomes" id="UP000294813">
    <property type="component" value="Unassembled WGS sequence"/>
</dbReference>
<dbReference type="InterPro" id="IPR000836">
    <property type="entry name" value="PRTase_dom"/>
</dbReference>
<protein>
    <submittedName>
        <fullName evidence="2">Putative amidophosphoribosyltransferase</fullName>
    </submittedName>
</protein>
<dbReference type="SUPFAM" id="SSF53271">
    <property type="entry name" value="PRTase-like"/>
    <property type="match status" value="1"/>
</dbReference>
<dbReference type="RefSeq" id="WP_131919276.1">
    <property type="nucleotide sequence ID" value="NZ_JAOQNU010000022.1"/>
</dbReference>
<comment type="caution">
    <text evidence="2">The sequence shown here is derived from an EMBL/GenBank/DDBJ whole genome shotgun (WGS) entry which is preliminary data.</text>
</comment>
<keyword evidence="2" id="KW-0808">Transferase</keyword>
<dbReference type="EMBL" id="SLXT01000012">
    <property type="protein sequence ID" value="TCP64087.1"/>
    <property type="molecule type" value="Genomic_DNA"/>
</dbReference>
<evidence type="ECO:0000313" key="2">
    <source>
        <dbReference type="EMBL" id="TCP64087.1"/>
    </source>
</evidence>
<keyword evidence="2" id="KW-0328">Glycosyltransferase</keyword>
<dbReference type="GO" id="GO:0016757">
    <property type="term" value="F:glycosyltransferase activity"/>
    <property type="evidence" value="ECO:0007669"/>
    <property type="project" value="UniProtKB-KW"/>
</dbReference>
<dbReference type="InterPro" id="IPR029057">
    <property type="entry name" value="PRTase-like"/>
</dbReference>
<accession>A0A4R2RP28</accession>
<proteinExistence type="inferred from homology"/>
<dbReference type="CDD" id="cd06223">
    <property type="entry name" value="PRTases_typeI"/>
    <property type="match status" value="1"/>
</dbReference>
<dbReference type="Gene3D" id="3.40.50.2020">
    <property type="match status" value="1"/>
</dbReference>